<gene>
    <name evidence="1" type="ORF">J2853_000743</name>
</gene>
<organism evidence="1 2">
    <name type="scientific">Streptosporangium lutulentum</name>
    <dbReference type="NCBI Taxonomy" id="1461250"/>
    <lineage>
        <taxon>Bacteria</taxon>
        <taxon>Bacillati</taxon>
        <taxon>Actinomycetota</taxon>
        <taxon>Actinomycetes</taxon>
        <taxon>Streptosporangiales</taxon>
        <taxon>Streptosporangiaceae</taxon>
        <taxon>Streptosporangium</taxon>
    </lineage>
</organism>
<sequence length="179" mass="19781">MTDEAALWRQFATLLPPLQAQEVMDCWDIGEQEDGLDLLVSGLLEHQVPIRETTRAEIAVTAESWGMWTALAPSIVRCRSSDGVEASLQLVERGDNIPMPGPSVGTDTISADLLLIPWIFCTRCGQVLARAHTREPWGDLSYLARHYVVFTPNPSTMVMFEPDAAWNALTVLRTSCGQP</sequence>
<evidence type="ECO:0008006" key="3">
    <source>
        <dbReference type="Google" id="ProtNLM"/>
    </source>
</evidence>
<keyword evidence="2" id="KW-1185">Reference proteome</keyword>
<dbReference type="EMBL" id="JAUSQU010000001">
    <property type="protein sequence ID" value="MDP9841532.1"/>
    <property type="molecule type" value="Genomic_DNA"/>
</dbReference>
<dbReference type="RefSeq" id="WP_307554940.1">
    <property type="nucleotide sequence ID" value="NZ_JAUSQU010000001.1"/>
</dbReference>
<evidence type="ECO:0000313" key="1">
    <source>
        <dbReference type="EMBL" id="MDP9841532.1"/>
    </source>
</evidence>
<protein>
    <recommendedName>
        <fullName evidence="3">Alkylmercury lyase</fullName>
    </recommendedName>
</protein>
<name>A0ABT9Q470_9ACTN</name>
<comment type="caution">
    <text evidence="1">The sequence shown here is derived from an EMBL/GenBank/DDBJ whole genome shotgun (WGS) entry which is preliminary data.</text>
</comment>
<proteinExistence type="predicted"/>
<evidence type="ECO:0000313" key="2">
    <source>
        <dbReference type="Proteomes" id="UP001225356"/>
    </source>
</evidence>
<reference evidence="1 2" key="1">
    <citation type="submission" date="2023-07" db="EMBL/GenBank/DDBJ databases">
        <title>Sequencing the genomes of 1000 actinobacteria strains.</title>
        <authorList>
            <person name="Klenk H.-P."/>
        </authorList>
    </citation>
    <scope>NUCLEOTIDE SEQUENCE [LARGE SCALE GENOMIC DNA]</scope>
    <source>
        <strain evidence="1 2">DSM 46740</strain>
    </source>
</reference>
<accession>A0ABT9Q470</accession>
<dbReference type="Proteomes" id="UP001225356">
    <property type="component" value="Unassembled WGS sequence"/>
</dbReference>